<keyword evidence="3" id="KW-0378">Hydrolase</keyword>
<evidence type="ECO:0000259" key="6">
    <source>
        <dbReference type="PROSITE" id="PS51935"/>
    </source>
</evidence>
<evidence type="ECO:0000256" key="5">
    <source>
        <dbReference type="SAM" id="SignalP"/>
    </source>
</evidence>
<dbReference type="SUPFAM" id="SSF54001">
    <property type="entry name" value="Cysteine proteinases"/>
    <property type="match status" value="1"/>
</dbReference>
<dbReference type="Pfam" id="PF00877">
    <property type="entry name" value="NLPC_P60"/>
    <property type="match status" value="1"/>
</dbReference>
<dbReference type="PROSITE" id="PS51935">
    <property type="entry name" value="NLPC_P60"/>
    <property type="match status" value="1"/>
</dbReference>
<dbReference type="InterPro" id="IPR038765">
    <property type="entry name" value="Papain-like_cys_pep_sf"/>
</dbReference>
<dbReference type="InterPro" id="IPR000064">
    <property type="entry name" value="NLP_P60_dom"/>
</dbReference>
<comment type="similarity">
    <text evidence="1">Belongs to the peptidase C40 family.</text>
</comment>
<dbReference type="Proteomes" id="UP001501169">
    <property type="component" value="Unassembled WGS sequence"/>
</dbReference>
<evidence type="ECO:0000256" key="1">
    <source>
        <dbReference type="ARBA" id="ARBA00007074"/>
    </source>
</evidence>
<reference evidence="7 8" key="1">
    <citation type="journal article" date="2019" name="Int. J. Syst. Evol. Microbiol.">
        <title>The Global Catalogue of Microorganisms (GCM) 10K type strain sequencing project: providing services to taxonomists for standard genome sequencing and annotation.</title>
        <authorList>
            <consortium name="The Broad Institute Genomics Platform"/>
            <consortium name="The Broad Institute Genome Sequencing Center for Infectious Disease"/>
            <person name="Wu L."/>
            <person name="Ma J."/>
        </authorList>
    </citation>
    <scope>NUCLEOTIDE SEQUENCE [LARGE SCALE GENOMIC DNA]</scope>
    <source>
        <strain evidence="7 8">JCM 14331</strain>
    </source>
</reference>
<evidence type="ECO:0000313" key="7">
    <source>
        <dbReference type="EMBL" id="GAA0549916.1"/>
    </source>
</evidence>
<dbReference type="InterPro" id="IPR027017">
    <property type="entry name" value="P60_peptidase_YkfC"/>
</dbReference>
<accession>A0ABN1DQX8</accession>
<gene>
    <name evidence="7" type="ORF">GCM10009098_16980</name>
</gene>
<evidence type="ECO:0000313" key="8">
    <source>
        <dbReference type="Proteomes" id="UP001501169"/>
    </source>
</evidence>
<dbReference type="Pfam" id="PF12913">
    <property type="entry name" value="SH3_6"/>
    <property type="match status" value="1"/>
</dbReference>
<keyword evidence="2" id="KW-0645">Protease</keyword>
<evidence type="ECO:0000256" key="4">
    <source>
        <dbReference type="ARBA" id="ARBA00022807"/>
    </source>
</evidence>
<feature type="domain" description="NlpC/P60" evidence="6">
    <location>
        <begin position="304"/>
        <end position="435"/>
    </location>
</feature>
<evidence type="ECO:0000256" key="2">
    <source>
        <dbReference type="ARBA" id="ARBA00022670"/>
    </source>
</evidence>
<keyword evidence="5" id="KW-0732">Signal</keyword>
<organism evidence="7 8">
    <name type="scientific">Rheinheimera aquimaris</name>
    <dbReference type="NCBI Taxonomy" id="412437"/>
    <lineage>
        <taxon>Bacteria</taxon>
        <taxon>Pseudomonadati</taxon>
        <taxon>Pseudomonadota</taxon>
        <taxon>Gammaproteobacteria</taxon>
        <taxon>Chromatiales</taxon>
        <taxon>Chromatiaceae</taxon>
        <taxon>Rheinheimera</taxon>
    </lineage>
</organism>
<dbReference type="PIRSF" id="PIRSF019015">
    <property type="entry name" value="P60_peptidase_YkfC"/>
    <property type="match status" value="1"/>
</dbReference>
<keyword evidence="8" id="KW-1185">Reference proteome</keyword>
<dbReference type="InterPro" id="IPR039439">
    <property type="entry name" value="SH3b1_dom"/>
</dbReference>
<evidence type="ECO:0000256" key="3">
    <source>
        <dbReference type="ARBA" id="ARBA00022801"/>
    </source>
</evidence>
<feature type="signal peptide" evidence="5">
    <location>
        <begin position="1"/>
        <end position="21"/>
    </location>
</feature>
<proteinExistence type="inferred from homology"/>
<comment type="caution">
    <text evidence="7">The sequence shown here is derived from an EMBL/GenBank/DDBJ whole genome shotgun (WGS) entry which is preliminary data.</text>
</comment>
<feature type="chain" id="PRO_5045634191" evidence="5">
    <location>
        <begin position="22"/>
        <end position="458"/>
    </location>
</feature>
<sequence length="458" mass="51085">MKNMVRLLCGFYLLALTTASANQFSSDVPLIQPEQMSRQFWQTKLTDGDKLLLTPEQIASRNKQTFTLQSEMQSLDSLPQTLSKAELLSVIANVSPVPSSARFYADGREVSQQQWQQYRALLAIDKVQLQNTLQFALVVKRTALRAFPTEDRVFNSEANLDLDRFAETALFPTDAVVILHYSADSSWALVQSFNYTGWVKTKDIATGSKEQVLGYARRQPFLVVTGATVRTAYTPNRPDISELQLEMGVRLALMDAADTGFSVHGQNPLASYIVSLPVRNADGSLAFVPALIPRSADVSQGYLPFTANNILQQAFKFLGERYGWGHDYNGRDCTGFISEIFRSFGFVMPRNSGQQGKGAYGDNIRFDQSSNAQEKLSAIQKARVGDLFYFPGHVSLYLGMQDNQPFMIHDVNTLIYPLENGQLYRGTLNGVVVTPMLPLNANTEQSYLDALYAIKSLR</sequence>
<dbReference type="EMBL" id="BAAAEO010000002">
    <property type="protein sequence ID" value="GAA0549916.1"/>
    <property type="molecule type" value="Genomic_DNA"/>
</dbReference>
<keyword evidence="4" id="KW-0788">Thiol protease</keyword>
<name>A0ABN1DQX8_9GAMM</name>
<dbReference type="RefSeq" id="WP_226766616.1">
    <property type="nucleotide sequence ID" value="NZ_BAAAEO010000002.1"/>
</dbReference>
<dbReference type="Gene3D" id="3.90.1720.10">
    <property type="entry name" value="endopeptidase domain like (from Nostoc punctiforme)"/>
    <property type="match status" value="1"/>
</dbReference>
<protein>
    <submittedName>
        <fullName evidence="7">SH3 domain-containing protein</fullName>
    </submittedName>
</protein>